<gene>
    <name evidence="8" type="primary">LOC105222715</name>
</gene>
<keyword evidence="3 6" id="KW-0812">Transmembrane</keyword>
<dbReference type="Pfam" id="PF08395">
    <property type="entry name" value="7tm_7"/>
    <property type="match status" value="1"/>
</dbReference>
<keyword evidence="6 8" id="KW-0675">Receptor</keyword>
<evidence type="ECO:0000313" key="7">
    <source>
        <dbReference type="Proteomes" id="UP001652620"/>
    </source>
</evidence>
<dbReference type="Proteomes" id="UP001652620">
    <property type="component" value="Chromosome 3"/>
</dbReference>
<dbReference type="RefSeq" id="XP_049307608.1">
    <property type="nucleotide sequence ID" value="XM_049451651.1"/>
</dbReference>
<comment type="similarity">
    <text evidence="6">Belongs to the insect chemoreceptor superfamily. Gustatory receptor (GR) family.</text>
</comment>
<evidence type="ECO:0000256" key="5">
    <source>
        <dbReference type="ARBA" id="ARBA00023136"/>
    </source>
</evidence>
<protein>
    <recommendedName>
        <fullName evidence="6">Gustatory receptor</fullName>
    </recommendedName>
</protein>
<keyword evidence="5 6" id="KW-0472">Membrane</keyword>
<reference evidence="8" key="1">
    <citation type="submission" date="2025-08" db="UniProtKB">
        <authorList>
            <consortium name="RefSeq"/>
        </authorList>
    </citation>
    <scope>IDENTIFICATION</scope>
    <source>
        <tissue evidence="8">Adult</tissue>
    </source>
</reference>
<feature type="transmembrane region" description="Helical" evidence="6">
    <location>
        <begin position="151"/>
        <end position="171"/>
    </location>
</feature>
<feature type="transmembrane region" description="Helical" evidence="6">
    <location>
        <begin position="267"/>
        <end position="286"/>
    </location>
</feature>
<accession>A0ABM3JEE5</accession>
<dbReference type="InterPro" id="IPR013604">
    <property type="entry name" value="7TM_chemorcpt"/>
</dbReference>
<evidence type="ECO:0000256" key="2">
    <source>
        <dbReference type="ARBA" id="ARBA00022475"/>
    </source>
</evidence>
<comment type="subcellular location">
    <subcellularLocation>
        <location evidence="1 6">Cell membrane</location>
        <topology evidence="1 6">Multi-pass membrane protein</topology>
    </subcellularLocation>
</comment>
<evidence type="ECO:0000313" key="8">
    <source>
        <dbReference type="RefSeq" id="XP_049307608.1"/>
    </source>
</evidence>
<evidence type="ECO:0000256" key="1">
    <source>
        <dbReference type="ARBA" id="ARBA00004651"/>
    </source>
</evidence>
<feature type="transmembrane region" description="Helical" evidence="6">
    <location>
        <begin position="40"/>
        <end position="64"/>
    </location>
</feature>
<evidence type="ECO:0000256" key="3">
    <source>
        <dbReference type="ARBA" id="ARBA00022692"/>
    </source>
</evidence>
<feature type="transmembrane region" description="Helical" evidence="6">
    <location>
        <begin position="76"/>
        <end position="94"/>
    </location>
</feature>
<name>A0ABM3JEE5_BACDO</name>
<comment type="caution">
    <text evidence="6">Lacks conserved residue(s) required for the propagation of feature annotation.</text>
</comment>
<keyword evidence="4 6" id="KW-1133">Transmembrane helix</keyword>
<keyword evidence="2 6" id="KW-1003">Cell membrane</keyword>
<keyword evidence="6" id="KW-0807">Transducer</keyword>
<evidence type="ECO:0000256" key="4">
    <source>
        <dbReference type="ARBA" id="ARBA00022989"/>
    </source>
</evidence>
<evidence type="ECO:0000256" key="6">
    <source>
        <dbReference type="RuleBase" id="RU363108"/>
    </source>
</evidence>
<dbReference type="GeneID" id="105222715"/>
<keyword evidence="7" id="KW-1185">Reference proteome</keyword>
<proteinExistence type="inferred from homology"/>
<feature type="transmembrane region" description="Helical" evidence="6">
    <location>
        <begin position="183"/>
        <end position="206"/>
    </location>
</feature>
<sequence>MLRARLFRFVLKISYYNSLIVGLLPAPLDGKTLEFRVTRLYLVHSAVIHLFCVLATTYAGYYYFSRDFLTNDPILQWTYSLTHVTKNLFMVVLVKEMWCKREDIKSAYVVYRALETRLKAYTEAASGRINWNVEKRNELHRTTIDQRVENLIIFKFCLAYVLVTMNVYSFLSQHPGTDGRYMPITLISFALHTFVITVSGNFFYIYSQLYRQFSQINSQLKTLFEQLHVQMSRRSVGAEFASHINNLAMLHLTGYRLTQRIFRIGELTLAALLLRLFTTNMRAVYGACLLLSQNQTKNLWLQANELVFTAVFFGDTAMMMGMLDAMLTKCNRTGQLLREHAGLVDTCESNSLRKALDTFASQLSCHKLRYMLCGLFEFNKEATLQFFLMVLVKTSVLVQFDMQNKLRINKN</sequence>
<organism evidence="7 8">
    <name type="scientific">Bactrocera dorsalis</name>
    <name type="common">Oriental fruit fly</name>
    <name type="synonym">Dacus dorsalis</name>
    <dbReference type="NCBI Taxonomy" id="27457"/>
    <lineage>
        <taxon>Eukaryota</taxon>
        <taxon>Metazoa</taxon>
        <taxon>Ecdysozoa</taxon>
        <taxon>Arthropoda</taxon>
        <taxon>Hexapoda</taxon>
        <taxon>Insecta</taxon>
        <taxon>Pterygota</taxon>
        <taxon>Neoptera</taxon>
        <taxon>Endopterygota</taxon>
        <taxon>Diptera</taxon>
        <taxon>Brachycera</taxon>
        <taxon>Muscomorpha</taxon>
        <taxon>Tephritoidea</taxon>
        <taxon>Tephritidae</taxon>
        <taxon>Bactrocera</taxon>
        <taxon>Bactrocera</taxon>
    </lineage>
</organism>
<comment type="function">
    <text evidence="6">Gustatory receptor which mediates acceptance or avoidance behavior, depending on its substrates.</text>
</comment>
<feature type="transmembrane region" description="Helical" evidence="6">
    <location>
        <begin position="306"/>
        <end position="327"/>
    </location>
</feature>